<name>A0A5E4CR44_MARMO</name>
<reference evidence="1" key="1">
    <citation type="submission" date="2019-04" db="EMBL/GenBank/DDBJ databases">
        <authorList>
            <person name="Alioto T."/>
            <person name="Alioto T."/>
        </authorList>
    </citation>
    <scope>NUCLEOTIDE SEQUENCE [LARGE SCALE GENOMIC DNA]</scope>
</reference>
<sequence>RWQTDATAEIDTGRCLYIGLQALHTRPDHRTTSDRPETVRATPKTECLRKPEPGVI</sequence>
<gene>
    <name evidence="1" type="ORF">MONAX_5E044752</name>
</gene>
<feature type="non-terminal residue" evidence="1">
    <location>
        <position position="1"/>
    </location>
</feature>
<comment type="caution">
    <text evidence="1">The sequence shown here is derived from an EMBL/GenBank/DDBJ whole genome shotgun (WGS) entry which is preliminary data.</text>
</comment>
<protein>
    <submittedName>
        <fullName evidence="1">Uncharacterized protein</fullName>
    </submittedName>
</protein>
<evidence type="ECO:0000313" key="1">
    <source>
        <dbReference type="EMBL" id="VTJ84274.1"/>
    </source>
</evidence>
<proteinExistence type="predicted"/>
<dbReference type="EMBL" id="CABDUW010001846">
    <property type="protein sequence ID" value="VTJ84274.1"/>
    <property type="molecule type" value="Genomic_DNA"/>
</dbReference>
<feature type="non-terminal residue" evidence="1">
    <location>
        <position position="56"/>
    </location>
</feature>
<accession>A0A5E4CR44</accession>
<dbReference type="AlphaFoldDB" id="A0A5E4CR44"/>
<organism evidence="1">
    <name type="scientific">Marmota monax</name>
    <name type="common">Woodchuck</name>
    <dbReference type="NCBI Taxonomy" id="9995"/>
    <lineage>
        <taxon>Eukaryota</taxon>
        <taxon>Metazoa</taxon>
        <taxon>Chordata</taxon>
        <taxon>Craniata</taxon>
        <taxon>Vertebrata</taxon>
        <taxon>Euteleostomi</taxon>
        <taxon>Mammalia</taxon>
        <taxon>Eutheria</taxon>
        <taxon>Euarchontoglires</taxon>
        <taxon>Glires</taxon>
        <taxon>Rodentia</taxon>
        <taxon>Sciuromorpha</taxon>
        <taxon>Sciuridae</taxon>
        <taxon>Xerinae</taxon>
        <taxon>Marmotini</taxon>
        <taxon>Marmota</taxon>
    </lineage>
</organism>